<evidence type="ECO:0000313" key="2">
    <source>
        <dbReference type="Proteomes" id="UP001195914"/>
    </source>
</evidence>
<proteinExistence type="predicted"/>
<dbReference type="Proteomes" id="UP001195914">
    <property type="component" value="Unassembled WGS sequence"/>
</dbReference>
<organism evidence="1 2">
    <name type="scientific">Babesia divergens</name>
    <dbReference type="NCBI Taxonomy" id="32595"/>
    <lineage>
        <taxon>Eukaryota</taxon>
        <taxon>Sar</taxon>
        <taxon>Alveolata</taxon>
        <taxon>Apicomplexa</taxon>
        <taxon>Aconoidasida</taxon>
        <taxon>Piroplasmida</taxon>
        <taxon>Babesiidae</taxon>
        <taxon>Babesia</taxon>
    </lineage>
</organism>
<dbReference type="AlphaFoldDB" id="A0AAD9LFQ3"/>
<protein>
    <submittedName>
        <fullName evidence="1">Uncharacterized protein</fullName>
    </submittedName>
</protein>
<accession>A0AAD9LFQ3</accession>
<sequence length="117" mass="13188">MSSNTPNIDIEVVKGLSQPSALHDELVRYILSTVGCKLHNESTLRLVSHAAQMALEKFVRDAKNTQMISKSMTEGKVGLLSPDEIRELDYQNIVDTLQKTEPNAYNYTVFLEPNMDF</sequence>
<reference evidence="1" key="1">
    <citation type="journal article" date="2014" name="Nucleic Acids Res.">
        <title>The evolutionary dynamics of variant antigen genes in Babesia reveal a history of genomic innovation underlying host-parasite interaction.</title>
        <authorList>
            <person name="Jackson A.P."/>
            <person name="Otto T.D."/>
            <person name="Darby A."/>
            <person name="Ramaprasad A."/>
            <person name="Xia D."/>
            <person name="Echaide I.E."/>
            <person name="Farber M."/>
            <person name="Gahlot S."/>
            <person name="Gamble J."/>
            <person name="Gupta D."/>
            <person name="Gupta Y."/>
            <person name="Jackson L."/>
            <person name="Malandrin L."/>
            <person name="Malas T.B."/>
            <person name="Moussa E."/>
            <person name="Nair M."/>
            <person name="Reid A.J."/>
            <person name="Sanders M."/>
            <person name="Sharma J."/>
            <person name="Tracey A."/>
            <person name="Quail M.A."/>
            <person name="Weir W."/>
            <person name="Wastling J.M."/>
            <person name="Hall N."/>
            <person name="Willadsen P."/>
            <person name="Lingelbach K."/>
            <person name="Shiels B."/>
            <person name="Tait A."/>
            <person name="Berriman M."/>
            <person name="Allred D.R."/>
            <person name="Pain A."/>
        </authorList>
    </citation>
    <scope>NUCLEOTIDE SEQUENCE</scope>
    <source>
        <strain evidence="1">1802A</strain>
    </source>
</reference>
<name>A0AAD9LFQ3_BABDI</name>
<keyword evidence="2" id="KW-1185">Reference proteome</keyword>
<evidence type="ECO:0000313" key="1">
    <source>
        <dbReference type="EMBL" id="KAK1934716.1"/>
    </source>
</evidence>
<dbReference type="EMBL" id="JAHBMH010000062">
    <property type="protein sequence ID" value="KAK1934716.1"/>
    <property type="molecule type" value="Genomic_DNA"/>
</dbReference>
<reference evidence="1" key="2">
    <citation type="submission" date="2021-05" db="EMBL/GenBank/DDBJ databases">
        <authorList>
            <person name="Pain A."/>
        </authorList>
    </citation>
    <scope>NUCLEOTIDE SEQUENCE</scope>
    <source>
        <strain evidence="1">1802A</strain>
    </source>
</reference>
<comment type="caution">
    <text evidence="1">The sequence shown here is derived from an EMBL/GenBank/DDBJ whole genome shotgun (WGS) entry which is preliminary data.</text>
</comment>
<gene>
    <name evidence="1" type="ORF">X943_000319</name>
</gene>